<feature type="domain" description="FAD-binding" evidence="6">
    <location>
        <begin position="2"/>
        <end position="173"/>
    </location>
</feature>
<keyword evidence="1" id="KW-0285">Flavoprotein</keyword>
<feature type="region of interest" description="Disordered" evidence="5">
    <location>
        <begin position="220"/>
        <end position="270"/>
    </location>
</feature>
<dbReference type="InterPro" id="IPR036188">
    <property type="entry name" value="FAD/NAD-bd_sf"/>
</dbReference>
<feature type="compositionally biased region" description="Basic and acidic residues" evidence="5">
    <location>
        <begin position="227"/>
        <end position="238"/>
    </location>
</feature>
<sequence length="270" mass="28098">MLIGADGAWSKVRPLLSDARPAYTGISFVEADLHEAARRHPGAVDLIGGGFFLALAGERGFLAHQEPDGSIHVYAAVRAAEDWLAGAGPAELRAGALAAFDGWSDALRALLADADGELTLRRIHALPVGHRWEHVPGVTLLGDAAHLMSPFAGEGANLAMQDGAELALALTAHPGDSGPRCAPTSRRCSSAPRSPPGSRRTACGRCSAPTRWARCWRCSPATGPSRAEARRASDRLVAMDDSTAPAPAADANGPPSPRSPTGASWTRRSA</sequence>
<dbReference type="PANTHER" id="PTHR46972:SF1">
    <property type="entry name" value="FAD DEPENDENT OXIDOREDUCTASE DOMAIN-CONTAINING PROTEIN"/>
    <property type="match status" value="1"/>
</dbReference>
<dbReference type="InterPro" id="IPR002938">
    <property type="entry name" value="FAD-bd"/>
</dbReference>
<keyword evidence="8" id="KW-1185">Reference proteome</keyword>
<keyword evidence="4" id="KW-0503">Monooxygenase</keyword>
<dbReference type="SUPFAM" id="SSF51905">
    <property type="entry name" value="FAD/NAD(P)-binding domain"/>
    <property type="match status" value="2"/>
</dbReference>
<dbReference type="EMBL" id="JNBY01000045">
    <property type="protein sequence ID" value="KDN87237.1"/>
    <property type="molecule type" value="Genomic_DNA"/>
</dbReference>
<evidence type="ECO:0000313" key="7">
    <source>
        <dbReference type="EMBL" id="KDN87237.1"/>
    </source>
</evidence>
<evidence type="ECO:0000256" key="1">
    <source>
        <dbReference type="ARBA" id="ARBA00022630"/>
    </source>
</evidence>
<dbReference type="GO" id="GO:0071949">
    <property type="term" value="F:FAD binding"/>
    <property type="evidence" value="ECO:0007669"/>
    <property type="project" value="InterPro"/>
</dbReference>
<dbReference type="Gene3D" id="3.50.50.60">
    <property type="entry name" value="FAD/NAD(P)-binding domain"/>
    <property type="match status" value="1"/>
</dbReference>
<name>A0A066Z191_9ACTN</name>
<evidence type="ECO:0000259" key="6">
    <source>
        <dbReference type="Pfam" id="PF01494"/>
    </source>
</evidence>
<accession>A0A066Z191</accession>
<proteinExistence type="predicted"/>
<feature type="compositionally biased region" description="Low complexity" evidence="5">
    <location>
        <begin position="244"/>
        <end position="253"/>
    </location>
</feature>
<evidence type="ECO:0000256" key="5">
    <source>
        <dbReference type="SAM" id="MobiDB-lite"/>
    </source>
</evidence>
<feature type="region of interest" description="Disordered" evidence="5">
    <location>
        <begin position="175"/>
        <end position="203"/>
    </location>
</feature>
<dbReference type="HOGENOM" id="CLU_1029663_0_0_11"/>
<dbReference type="PATRIC" id="fig|1348663.4.peg.961"/>
<comment type="caution">
    <text evidence="7">The sequence shown here is derived from an EMBL/GenBank/DDBJ whole genome shotgun (WGS) entry which is preliminary data.</text>
</comment>
<evidence type="ECO:0000256" key="4">
    <source>
        <dbReference type="ARBA" id="ARBA00023033"/>
    </source>
</evidence>
<evidence type="ECO:0000256" key="3">
    <source>
        <dbReference type="ARBA" id="ARBA00023002"/>
    </source>
</evidence>
<keyword evidence="3" id="KW-0560">Oxidoreductase</keyword>
<dbReference type="PANTHER" id="PTHR46972">
    <property type="entry name" value="MONOOXYGENASE ASQM-RELATED"/>
    <property type="match status" value="1"/>
</dbReference>
<dbReference type="GO" id="GO:0004497">
    <property type="term" value="F:monooxygenase activity"/>
    <property type="evidence" value="ECO:0007669"/>
    <property type="project" value="UniProtKB-KW"/>
</dbReference>
<organism evidence="7 8">
    <name type="scientific">Kitasatospora cheerisanensis KCTC 2395</name>
    <dbReference type="NCBI Taxonomy" id="1348663"/>
    <lineage>
        <taxon>Bacteria</taxon>
        <taxon>Bacillati</taxon>
        <taxon>Actinomycetota</taxon>
        <taxon>Actinomycetes</taxon>
        <taxon>Kitasatosporales</taxon>
        <taxon>Streptomycetaceae</taxon>
        <taxon>Kitasatospora</taxon>
    </lineage>
</organism>
<evidence type="ECO:0000256" key="2">
    <source>
        <dbReference type="ARBA" id="ARBA00022827"/>
    </source>
</evidence>
<dbReference type="Pfam" id="PF01494">
    <property type="entry name" value="FAD_binding_3"/>
    <property type="match status" value="1"/>
</dbReference>
<keyword evidence="2" id="KW-0274">FAD</keyword>
<dbReference type="eggNOG" id="COG0654">
    <property type="taxonomic scope" value="Bacteria"/>
</dbReference>
<protein>
    <submittedName>
        <fullName evidence="7">FAD-dependent oxidoreductase</fullName>
    </submittedName>
</protein>
<feature type="compositionally biased region" description="Polar residues" evidence="5">
    <location>
        <begin position="259"/>
        <end position="270"/>
    </location>
</feature>
<reference evidence="7 8" key="1">
    <citation type="submission" date="2014-05" db="EMBL/GenBank/DDBJ databases">
        <title>Draft Genome Sequence of Kitasatospora cheerisanensis KCTC 2395.</title>
        <authorList>
            <person name="Nam D.H."/>
        </authorList>
    </citation>
    <scope>NUCLEOTIDE SEQUENCE [LARGE SCALE GENOMIC DNA]</scope>
    <source>
        <strain evidence="7 8">KCTC 2395</strain>
    </source>
</reference>
<dbReference type="AlphaFoldDB" id="A0A066Z191"/>
<evidence type="ECO:0000313" key="8">
    <source>
        <dbReference type="Proteomes" id="UP000027178"/>
    </source>
</evidence>
<gene>
    <name evidence="7" type="ORF">KCH_10080</name>
</gene>
<dbReference type="Proteomes" id="UP000027178">
    <property type="component" value="Unassembled WGS sequence"/>
</dbReference>
<feature type="compositionally biased region" description="Low complexity" evidence="5">
    <location>
        <begin position="182"/>
        <end position="201"/>
    </location>
</feature>